<dbReference type="Gene3D" id="1.25.40.10">
    <property type="entry name" value="Tetratricopeptide repeat domain"/>
    <property type="match status" value="1"/>
</dbReference>
<dbReference type="InterPro" id="IPR011990">
    <property type="entry name" value="TPR-like_helical_dom_sf"/>
</dbReference>
<keyword evidence="2" id="KW-0812">Transmembrane</keyword>
<gene>
    <name evidence="3" type="ORF">ACFQ5X_26280</name>
</gene>
<keyword evidence="2" id="KW-1133">Transmembrane helix</keyword>
<organism evidence="3 4">
    <name type="scientific">Streptomyces kaempferi</name>
    <dbReference type="NCBI Taxonomy" id="333725"/>
    <lineage>
        <taxon>Bacteria</taxon>
        <taxon>Bacillati</taxon>
        <taxon>Actinomycetota</taxon>
        <taxon>Actinomycetes</taxon>
        <taxon>Kitasatosporales</taxon>
        <taxon>Streptomycetaceae</taxon>
        <taxon>Streptomyces</taxon>
    </lineage>
</organism>
<dbReference type="SUPFAM" id="SSF48452">
    <property type="entry name" value="TPR-like"/>
    <property type="match status" value="1"/>
</dbReference>
<name>A0ABW3XII5_9ACTN</name>
<evidence type="ECO:0000256" key="2">
    <source>
        <dbReference type="SAM" id="Phobius"/>
    </source>
</evidence>
<reference evidence="4" key="1">
    <citation type="journal article" date="2019" name="Int. J. Syst. Evol. Microbiol.">
        <title>The Global Catalogue of Microorganisms (GCM) 10K type strain sequencing project: providing services to taxonomists for standard genome sequencing and annotation.</title>
        <authorList>
            <consortium name="The Broad Institute Genomics Platform"/>
            <consortium name="The Broad Institute Genome Sequencing Center for Infectious Disease"/>
            <person name="Wu L."/>
            <person name="Ma J."/>
        </authorList>
    </citation>
    <scope>NUCLEOTIDE SEQUENCE [LARGE SCALE GENOMIC DNA]</scope>
    <source>
        <strain evidence="4">CGMCC 4.7020</strain>
    </source>
</reference>
<proteinExistence type="predicted"/>
<evidence type="ECO:0000313" key="3">
    <source>
        <dbReference type="EMBL" id="MFD1309351.1"/>
    </source>
</evidence>
<feature type="transmembrane region" description="Helical" evidence="2">
    <location>
        <begin position="17"/>
        <end position="38"/>
    </location>
</feature>
<feature type="compositionally biased region" description="Pro residues" evidence="1">
    <location>
        <begin position="569"/>
        <end position="587"/>
    </location>
</feature>
<evidence type="ECO:0000313" key="4">
    <source>
        <dbReference type="Proteomes" id="UP001597058"/>
    </source>
</evidence>
<dbReference type="RefSeq" id="WP_381232668.1">
    <property type="nucleotide sequence ID" value="NZ_JBHSKH010000003.1"/>
</dbReference>
<dbReference type="EMBL" id="JBHTMM010000036">
    <property type="protein sequence ID" value="MFD1309351.1"/>
    <property type="molecule type" value="Genomic_DNA"/>
</dbReference>
<accession>A0ABW3XII5</accession>
<feature type="region of interest" description="Disordered" evidence="1">
    <location>
        <begin position="567"/>
        <end position="587"/>
    </location>
</feature>
<comment type="caution">
    <text evidence="3">The sequence shown here is derived from an EMBL/GenBank/DDBJ whole genome shotgun (WGS) entry which is preliminary data.</text>
</comment>
<sequence length="587" mass="65505">MGVDDAMVRALGTVANWFLLAVAALIALGVVRNVSAFLHRVRARGRILPLILLPEHPAEEDGTAAPSAHLTAHLAAHLTEHQTDSILAPGSPSAATAVSRPQTSTPAQGWVESLIRIALASPPGYAVHLHELEPHDAVRRVSVRILRVPKNRIVAARVVAEENEERLVEKVAVYCIVQVRNQPEMLRRIPRWERWGEDERAFTHYRRGVHEQRRHTQARADDASAGVDYGTALRSYSQAVKFAPGNLLIRHGEAALIELMHAHHPDDYQRAIATYQRCTELWPEHIETAYRMAIAYSRAARPLLRGRDLPPERMTQLEGMARLAREHLADICARLRLLSLLRRWLRNSIPGGRSNSGERRYWGSWLMPLPLPARRSQRRTFLGAIRIALAAHDLTQLHLNGRHGRTSVAADRQQRAVARAFDRVAREVLVRTRGPARGTGVRRLLFDDHTTTGSAHDAHTHSTITHPRATSQHWGPVRKGSAGWMTHYNAACFLALAMTLPDECLPAGYSRVHWQQDCNRSALNQLDRSLRTPDSTLTGDWIAHDPDLDLLWSTESGAAWAEFMNIDIPTPPPPPPPPLPLSPSTAP</sequence>
<dbReference type="Proteomes" id="UP001597058">
    <property type="component" value="Unassembled WGS sequence"/>
</dbReference>
<keyword evidence="2" id="KW-0472">Membrane</keyword>
<protein>
    <submittedName>
        <fullName evidence="3">Tetratricopeptide repeat protein</fullName>
    </submittedName>
</protein>
<keyword evidence="4" id="KW-1185">Reference proteome</keyword>
<evidence type="ECO:0000256" key="1">
    <source>
        <dbReference type="SAM" id="MobiDB-lite"/>
    </source>
</evidence>